<keyword evidence="3" id="KW-1133">Transmembrane helix</keyword>
<dbReference type="RefSeq" id="WP_340332217.1">
    <property type="nucleotide sequence ID" value="NZ_JAZHOF010000012.1"/>
</dbReference>
<comment type="similarity">
    <text evidence="1">Belongs to the bacterial sugar transferase family.</text>
</comment>
<comment type="caution">
    <text evidence="5">The sequence shown here is derived from an EMBL/GenBank/DDBJ whole genome shotgun (WGS) entry which is preliminary data.</text>
</comment>
<dbReference type="Proteomes" id="UP001378188">
    <property type="component" value="Unassembled WGS sequence"/>
</dbReference>
<dbReference type="EC" id="2.7.8.-" evidence="5"/>
<evidence type="ECO:0000256" key="1">
    <source>
        <dbReference type="ARBA" id="ARBA00006464"/>
    </source>
</evidence>
<feature type="transmembrane region" description="Helical" evidence="3">
    <location>
        <begin position="12"/>
        <end position="35"/>
    </location>
</feature>
<evidence type="ECO:0000256" key="2">
    <source>
        <dbReference type="ARBA" id="ARBA00023169"/>
    </source>
</evidence>
<feature type="domain" description="Bacterial sugar transferase" evidence="4">
    <location>
        <begin position="7"/>
        <end position="196"/>
    </location>
</feature>
<sequence length="199" mass="22476">MRGDLTKRLFDIAASFAGIVVLSPVMAAIAVAVLIDSGPPVFFSQVRIGRGGVPFRMHKFRSMRPGPGLQVTAGGDPRITRVGAFLRHYKLDELPQLWDILRGKMSLVGPRPEVPAMFARYPAESREKVVSVRPGITDLATLEYRHEEEILARAEDPERTYIEEIVPRKVALYLEYVDRRSFRLDLAIIRRTIKALYSD</sequence>
<evidence type="ECO:0000313" key="5">
    <source>
        <dbReference type="EMBL" id="MEJ8574517.1"/>
    </source>
</evidence>
<evidence type="ECO:0000313" key="6">
    <source>
        <dbReference type="Proteomes" id="UP001378188"/>
    </source>
</evidence>
<dbReference type="AlphaFoldDB" id="A0AAW9RQ97"/>
<protein>
    <submittedName>
        <fullName evidence="5">Sugar transferase</fullName>
        <ecNumber evidence="5">2.7.8.-</ecNumber>
    </submittedName>
</protein>
<keyword evidence="3" id="KW-0812">Transmembrane</keyword>
<proteinExistence type="inferred from homology"/>
<accession>A0AAW9RQ97</accession>
<reference evidence="5 6" key="1">
    <citation type="submission" date="2024-02" db="EMBL/GenBank/DDBJ databases">
        <title>Genome analysis and characterization of Microbaculum marinisediminis sp. nov., isolated from marine sediment.</title>
        <authorList>
            <person name="Du Z.-J."/>
            <person name="Ye Y.-Q."/>
            <person name="Zhang Z.-R."/>
            <person name="Yuan S.-M."/>
            <person name="Zhang X.-Y."/>
        </authorList>
    </citation>
    <scope>NUCLEOTIDE SEQUENCE [LARGE SCALE GENOMIC DNA]</scope>
    <source>
        <strain evidence="5 6">SDUM1044001</strain>
    </source>
</reference>
<organism evidence="5 6">
    <name type="scientific">Microbaculum marinum</name>
    <dbReference type="NCBI Taxonomy" id="1764581"/>
    <lineage>
        <taxon>Bacteria</taxon>
        <taxon>Pseudomonadati</taxon>
        <taxon>Pseudomonadota</taxon>
        <taxon>Alphaproteobacteria</taxon>
        <taxon>Hyphomicrobiales</taxon>
        <taxon>Tepidamorphaceae</taxon>
        <taxon>Microbaculum</taxon>
    </lineage>
</organism>
<dbReference type="PANTHER" id="PTHR30576:SF20">
    <property type="entry name" value="QUINOVOSAMINEPHOSPHOTRANSFERAE-RELATED"/>
    <property type="match status" value="1"/>
</dbReference>
<dbReference type="GO" id="GO:0000271">
    <property type="term" value="P:polysaccharide biosynthetic process"/>
    <property type="evidence" value="ECO:0007669"/>
    <property type="project" value="UniProtKB-KW"/>
</dbReference>
<dbReference type="EMBL" id="JAZHOF010000012">
    <property type="protein sequence ID" value="MEJ8574517.1"/>
    <property type="molecule type" value="Genomic_DNA"/>
</dbReference>
<evidence type="ECO:0000256" key="3">
    <source>
        <dbReference type="SAM" id="Phobius"/>
    </source>
</evidence>
<dbReference type="PANTHER" id="PTHR30576">
    <property type="entry name" value="COLANIC BIOSYNTHESIS UDP-GLUCOSE LIPID CARRIER TRANSFERASE"/>
    <property type="match status" value="1"/>
</dbReference>
<keyword evidence="3" id="KW-0472">Membrane</keyword>
<evidence type="ECO:0000259" key="4">
    <source>
        <dbReference type="Pfam" id="PF02397"/>
    </source>
</evidence>
<dbReference type="InterPro" id="IPR003362">
    <property type="entry name" value="Bact_transf"/>
</dbReference>
<dbReference type="Pfam" id="PF02397">
    <property type="entry name" value="Bac_transf"/>
    <property type="match status" value="1"/>
</dbReference>
<keyword evidence="2" id="KW-0270">Exopolysaccharide synthesis</keyword>
<gene>
    <name evidence="5" type="ORF">V3328_23765</name>
</gene>
<dbReference type="GO" id="GO:0016780">
    <property type="term" value="F:phosphotransferase activity, for other substituted phosphate groups"/>
    <property type="evidence" value="ECO:0007669"/>
    <property type="project" value="TreeGrafter"/>
</dbReference>
<name>A0AAW9RQ97_9HYPH</name>
<keyword evidence="6" id="KW-1185">Reference proteome</keyword>
<keyword evidence="5" id="KW-0808">Transferase</keyword>